<dbReference type="PANTHER" id="PTHR10030">
    <property type="entry name" value="ALPHA-L-FUCOSIDASE"/>
    <property type="match status" value="1"/>
</dbReference>
<keyword evidence="3 7" id="KW-0732">Signal</keyword>
<reference evidence="9 10" key="1">
    <citation type="submission" date="2019-04" db="EMBL/GenBank/DDBJ databases">
        <authorList>
            <person name="Van Vliet M D."/>
        </authorList>
    </citation>
    <scope>NUCLEOTIDE SEQUENCE [LARGE SCALE GENOMIC DNA]</scope>
    <source>
        <strain evidence="9 10">F21</strain>
    </source>
</reference>
<dbReference type="EMBL" id="CAAHFH010000002">
    <property type="protein sequence ID" value="VGO21256.1"/>
    <property type="molecule type" value="Genomic_DNA"/>
</dbReference>
<dbReference type="Pfam" id="PF01120">
    <property type="entry name" value="Alpha_L_fucos"/>
    <property type="match status" value="1"/>
</dbReference>
<proteinExistence type="inferred from homology"/>
<dbReference type="SUPFAM" id="SSF49899">
    <property type="entry name" value="Concanavalin A-like lectins/glucanases"/>
    <property type="match status" value="1"/>
</dbReference>
<feature type="domain" description="LamG-like jellyroll fold" evidence="8">
    <location>
        <begin position="433"/>
        <end position="579"/>
    </location>
</feature>
<evidence type="ECO:0000256" key="2">
    <source>
        <dbReference type="ARBA" id="ARBA00012662"/>
    </source>
</evidence>
<gene>
    <name evidence="9" type="ORF">SCARR_03328</name>
</gene>
<evidence type="ECO:0000256" key="4">
    <source>
        <dbReference type="ARBA" id="ARBA00022801"/>
    </source>
</evidence>
<keyword evidence="5" id="KW-1015">Disulfide bond</keyword>
<feature type="signal peptide" evidence="7">
    <location>
        <begin position="1"/>
        <end position="22"/>
    </location>
</feature>
<dbReference type="EC" id="3.2.1.51" evidence="2"/>
<evidence type="ECO:0000313" key="10">
    <source>
        <dbReference type="Proteomes" id="UP000346198"/>
    </source>
</evidence>
<name>A0A6C2UQH3_9BACT</name>
<evidence type="ECO:0000256" key="3">
    <source>
        <dbReference type="ARBA" id="ARBA00022729"/>
    </source>
</evidence>
<dbReference type="Gene3D" id="2.60.120.200">
    <property type="match status" value="1"/>
</dbReference>
<evidence type="ECO:0000256" key="6">
    <source>
        <dbReference type="ARBA" id="ARBA00023295"/>
    </source>
</evidence>
<evidence type="ECO:0000256" key="1">
    <source>
        <dbReference type="ARBA" id="ARBA00007951"/>
    </source>
</evidence>
<comment type="similarity">
    <text evidence="1">Belongs to the glycosyl hydrolase 29 family.</text>
</comment>
<dbReference type="Proteomes" id="UP000346198">
    <property type="component" value="Unassembled WGS sequence"/>
</dbReference>
<keyword evidence="6" id="KW-0326">Glycosidase</keyword>
<dbReference type="SMART" id="SM00560">
    <property type="entry name" value="LamGL"/>
    <property type="match status" value="1"/>
</dbReference>
<dbReference type="InterPro" id="IPR000933">
    <property type="entry name" value="Glyco_hydro_29"/>
</dbReference>
<dbReference type="InterPro" id="IPR006558">
    <property type="entry name" value="LamG-like"/>
</dbReference>
<evidence type="ECO:0000259" key="8">
    <source>
        <dbReference type="SMART" id="SM00560"/>
    </source>
</evidence>
<dbReference type="GO" id="GO:0016139">
    <property type="term" value="P:glycoside catabolic process"/>
    <property type="evidence" value="ECO:0007669"/>
    <property type="project" value="TreeGrafter"/>
</dbReference>
<dbReference type="SUPFAM" id="SSF51445">
    <property type="entry name" value="(Trans)glycosidases"/>
    <property type="match status" value="1"/>
</dbReference>
<dbReference type="Pfam" id="PF13385">
    <property type="entry name" value="Laminin_G_3"/>
    <property type="match status" value="1"/>
</dbReference>
<dbReference type="InterPro" id="IPR013320">
    <property type="entry name" value="ConA-like_dom_sf"/>
</dbReference>
<feature type="chain" id="PRO_5025398520" description="alpha-L-fucosidase" evidence="7">
    <location>
        <begin position="23"/>
        <end position="589"/>
    </location>
</feature>
<dbReference type="Gene3D" id="3.20.20.80">
    <property type="entry name" value="Glycosidases"/>
    <property type="match status" value="1"/>
</dbReference>
<evidence type="ECO:0000256" key="5">
    <source>
        <dbReference type="ARBA" id="ARBA00023157"/>
    </source>
</evidence>
<dbReference type="AlphaFoldDB" id="A0A6C2UQH3"/>
<accession>A0A6C2UQH3</accession>
<dbReference type="SMART" id="SM00812">
    <property type="entry name" value="Alpha_L_fucos"/>
    <property type="match status" value="1"/>
</dbReference>
<dbReference type="GO" id="GO:0006004">
    <property type="term" value="P:fucose metabolic process"/>
    <property type="evidence" value="ECO:0007669"/>
    <property type="project" value="TreeGrafter"/>
</dbReference>
<dbReference type="InterPro" id="IPR017853">
    <property type="entry name" value="GH"/>
</dbReference>
<keyword evidence="10" id="KW-1185">Reference proteome</keyword>
<dbReference type="GO" id="GO:0004560">
    <property type="term" value="F:alpha-L-fucosidase activity"/>
    <property type="evidence" value="ECO:0007669"/>
    <property type="project" value="InterPro"/>
</dbReference>
<dbReference type="InterPro" id="IPR057739">
    <property type="entry name" value="Glyco_hydro_29_N"/>
</dbReference>
<sequence length="589" mass="65425">MKKWMVAGLVGLMAAGVPGASAKTEADLKEEWESLYFGMYVHYGLGTFIEPGQGKELPNPSVFRPKKVDVQQWAKAARAAGATYLILTAKHEYGFCLWDSRGYDYDIGKTTGRKMDVVGDFVAACKAEGLRAGVHYSVGDFYNEGGMRKRGPVSDPYFKMILKQTEELHEQYPGISIHRFDWAVRFSPKQCTELCELIEKLNPNCLIDLRGKNKSKGLPEGLFAPQEVTTTIVQNRTWMWEPNCRLTPANMLFKKYQTAKGRGANYCVSVGPDRSGRIPQNQLDVLADLTKLMDRDAMAAPASLPSKNVSASGGGRQTQEQLKQLKSLYESGLISKEIYDEKQKELVASLLSGSGGEAVDRERVDLADGLVLSFEFNEVSGSKVEDASGLGNHGKVNGAQWIREGRIGGAYRFEQKRRTQSIRVTDSDSLDCSSVTVAAWIKTDDVGSGWTRIVDKDWLNGYSFSMGGSLEEGKPDRERWHGRSIFEFSNKRWIGTKGKVADGNWHHLAATYGDGAARFYVDGRLDTEKKVKNRAPVKTNDLDLMIGNCHPSHEKEPQPNAFDGIIDEVRVYNRALSPAEVSALFRLAE</sequence>
<dbReference type="GO" id="GO:0005764">
    <property type="term" value="C:lysosome"/>
    <property type="evidence" value="ECO:0007669"/>
    <property type="project" value="TreeGrafter"/>
</dbReference>
<dbReference type="RefSeq" id="WP_136062736.1">
    <property type="nucleotide sequence ID" value="NZ_CAAHFH010000002.1"/>
</dbReference>
<keyword evidence="4" id="KW-0378">Hydrolase</keyword>
<evidence type="ECO:0000313" key="9">
    <source>
        <dbReference type="EMBL" id="VGO21256.1"/>
    </source>
</evidence>
<dbReference type="PANTHER" id="PTHR10030:SF37">
    <property type="entry name" value="ALPHA-L-FUCOSIDASE-RELATED"/>
    <property type="match status" value="1"/>
</dbReference>
<evidence type="ECO:0000256" key="7">
    <source>
        <dbReference type="SAM" id="SignalP"/>
    </source>
</evidence>
<organism evidence="9 10">
    <name type="scientific">Pontiella sulfatireligans</name>
    <dbReference type="NCBI Taxonomy" id="2750658"/>
    <lineage>
        <taxon>Bacteria</taxon>
        <taxon>Pseudomonadati</taxon>
        <taxon>Kiritimatiellota</taxon>
        <taxon>Kiritimatiellia</taxon>
        <taxon>Kiritimatiellales</taxon>
        <taxon>Pontiellaceae</taxon>
        <taxon>Pontiella</taxon>
    </lineage>
</organism>
<protein>
    <recommendedName>
        <fullName evidence="2">alpha-L-fucosidase</fullName>
        <ecNumber evidence="2">3.2.1.51</ecNumber>
    </recommendedName>
</protein>